<dbReference type="PROSITE" id="PS50222">
    <property type="entry name" value="EF_HAND_2"/>
    <property type="match status" value="2"/>
</dbReference>
<organism evidence="3 4">
    <name type="scientific">Hibiscus syriacus</name>
    <name type="common">Rose of Sharon</name>
    <dbReference type="NCBI Taxonomy" id="106335"/>
    <lineage>
        <taxon>Eukaryota</taxon>
        <taxon>Viridiplantae</taxon>
        <taxon>Streptophyta</taxon>
        <taxon>Embryophyta</taxon>
        <taxon>Tracheophyta</taxon>
        <taxon>Spermatophyta</taxon>
        <taxon>Magnoliopsida</taxon>
        <taxon>eudicotyledons</taxon>
        <taxon>Gunneridae</taxon>
        <taxon>Pentapetalae</taxon>
        <taxon>rosids</taxon>
        <taxon>malvids</taxon>
        <taxon>Malvales</taxon>
        <taxon>Malvaceae</taxon>
        <taxon>Malvoideae</taxon>
        <taxon>Hibiscus</taxon>
    </lineage>
</organism>
<keyword evidence="1" id="KW-0106">Calcium</keyword>
<proteinExistence type="predicted"/>
<accession>A0A6A3BI25</accession>
<comment type="caution">
    <text evidence="3">The sequence shown here is derived from an EMBL/GenBank/DDBJ whole genome shotgun (WGS) entry which is preliminary data.</text>
</comment>
<dbReference type="Gene3D" id="1.10.238.10">
    <property type="entry name" value="EF-hand"/>
    <property type="match status" value="1"/>
</dbReference>
<gene>
    <name evidence="3" type="ORF">F3Y22_tig00110198pilonHSYRG00304</name>
</gene>
<dbReference type="GO" id="GO:0005509">
    <property type="term" value="F:calcium ion binding"/>
    <property type="evidence" value="ECO:0007669"/>
    <property type="project" value="InterPro"/>
</dbReference>
<evidence type="ECO:0000313" key="3">
    <source>
        <dbReference type="EMBL" id="KAE8714399.1"/>
    </source>
</evidence>
<dbReference type="CDD" id="cd00051">
    <property type="entry name" value="EFh"/>
    <property type="match status" value="1"/>
</dbReference>
<reference evidence="3" key="1">
    <citation type="submission" date="2019-09" db="EMBL/GenBank/DDBJ databases">
        <title>Draft genome information of white flower Hibiscus syriacus.</title>
        <authorList>
            <person name="Kim Y.-M."/>
        </authorList>
    </citation>
    <scope>NUCLEOTIDE SEQUENCE [LARGE SCALE GENOMIC DNA]</scope>
    <source>
        <strain evidence="3">YM2019G1</strain>
    </source>
</reference>
<sequence>MGYKHIVPKGPRTAAGKQELRKVFMDCDIDDNRILTKEEIKKAFDRFGSFFPGFRAWRALQHVDKNKDGCVSVEELDDLIEYAYKRGYINVS</sequence>
<protein>
    <submittedName>
        <fullName evidence="3">Calcium-binding EF-hand family protein</fullName>
    </submittedName>
</protein>
<dbReference type="AlphaFoldDB" id="A0A6A3BI25"/>
<dbReference type="InterPro" id="IPR018247">
    <property type="entry name" value="EF_Hand_1_Ca_BS"/>
</dbReference>
<evidence type="ECO:0000259" key="2">
    <source>
        <dbReference type="PROSITE" id="PS50222"/>
    </source>
</evidence>
<dbReference type="EMBL" id="VEPZ02000872">
    <property type="protein sequence ID" value="KAE8714399.1"/>
    <property type="molecule type" value="Genomic_DNA"/>
</dbReference>
<feature type="domain" description="EF-hand" evidence="2">
    <location>
        <begin position="51"/>
        <end position="86"/>
    </location>
</feature>
<evidence type="ECO:0000256" key="1">
    <source>
        <dbReference type="ARBA" id="ARBA00022837"/>
    </source>
</evidence>
<feature type="domain" description="EF-hand" evidence="2">
    <location>
        <begin position="15"/>
        <end position="50"/>
    </location>
</feature>
<dbReference type="InterPro" id="IPR011992">
    <property type="entry name" value="EF-hand-dom_pair"/>
</dbReference>
<dbReference type="Proteomes" id="UP000436088">
    <property type="component" value="Unassembled WGS sequence"/>
</dbReference>
<dbReference type="PROSITE" id="PS00018">
    <property type="entry name" value="EF_HAND_1"/>
    <property type="match status" value="2"/>
</dbReference>
<keyword evidence="4" id="KW-1185">Reference proteome</keyword>
<name>A0A6A3BI25_HIBSY</name>
<dbReference type="SUPFAM" id="SSF47473">
    <property type="entry name" value="EF-hand"/>
    <property type="match status" value="1"/>
</dbReference>
<dbReference type="InterPro" id="IPR002048">
    <property type="entry name" value="EF_hand_dom"/>
</dbReference>
<evidence type="ECO:0000313" key="4">
    <source>
        <dbReference type="Proteomes" id="UP000436088"/>
    </source>
</evidence>